<dbReference type="InterPro" id="IPR043428">
    <property type="entry name" value="LivM-like"/>
</dbReference>
<feature type="transmembrane region" description="Helical" evidence="10">
    <location>
        <begin position="289"/>
        <end position="310"/>
    </location>
</feature>
<dbReference type="AlphaFoldDB" id="A0A5S4HAC6"/>
<feature type="transmembrane region" description="Helical" evidence="10">
    <location>
        <begin position="214"/>
        <end position="237"/>
    </location>
</feature>
<dbReference type="RefSeq" id="WP_138632970.1">
    <property type="nucleotide sequence ID" value="NZ_JASWDG010000118.1"/>
</dbReference>
<dbReference type="GO" id="GO:0005886">
    <property type="term" value="C:plasma membrane"/>
    <property type="evidence" value="ECO:0007669"/>
    <property type="project" value="UniProtKB-SubCell"/>
</dbReference>
<dbReference type="InterPro" id="IPR032823">
    <property type="entry name" value="BCA_ABC_TP_C"/>
</dbReference>
<dbReference type="Pfam" id="PF00005">
    <property type="entry name" value="ABC_tran"/>
    <property type="match status" value="1"/>
</dbReference>
<evidence type="ECO:0000256" key="6">
    <source>
        <dbReference type="ARBA" id="ARBA00022840"/>
    </source>
</evidence>
<dbReference type="InterPro" id="IPR017871">
    <property type="entry name" value="ABC_transporter-like_CS"/>
</dbReference>
<protein>
    <submittedName>
        <fullName evidence="12">Branched-chain amino acid ABC transporter ATP-binding protein/permease</fullName>
    </submittedName>
</protein>
<feature type="transmembrane region" description="Helical" evidence="10">
    <location>
        <begin position="67"/>
        <end position="88"/>
    </location>
</feature>
<keyword evidence="3" id="KW-1003">Cell membrane</keyword>
<dbReference type="SMART" id="SM00382">
    <property type="entry name" value="AAA"/>
    <property type="match status" value="1"/>
</dbReference>
<dbReference type="Pfam" id="PF12399">
    <property type="entry name" value="BCA_ABC_TP_C"/>
    <property type="match status" value="1"/>
</dbReference>
<dbReference type="PROSITE" id="PS50893">
    <property type="entry name" value="ABC_TRANSPORTER_2"/>
    <property type="match status" value="1"/>
</dbReference>
<feature type="transmembrane region" description="Helical" evidence="10">
    <location>
        <begin position="121"/>
        <end position="139"/>
    </location>
</feature>
<sequence>MKGAHDVLRRGLPALLTAAAAAVLLAWPAITDFYSYNASYYNGLVAAAAISAILTISLNLSMGYGGLLSMMHTGMQLIGGYAVAYTTVEAGLPWLAGVALAMLLGAVFSALVLVISLRATYLYFGMITLAANLIAVEGGKAWESVTGGVNGIVGVAPGGLGKVPFYYVTLGALVVVYVLQRNLMRSGVGRAVMAVKESPDTAAAMGIRPTRTKILVFTVAGAIAGLSGGLYALQLGFINPDVGILDNGLVFFVGLFLGGIGTLAGPVIGVAIIAAVVELIKDYARYTTLFLGCTLLLAMMLVPRGIVGTWRGGRFGRPPEGEDSEPSGNLPASVLPPAADPDVPALEGRGLVKHFGGVKAVDGVDVSVAAGTVHGIIGPNGSGKSTTVACLTRFHRLDAGEVLVCGEPAPDRPFEVAERGVTRVFQIPHLFEQQTVLDNVLAGMRRRERYGLPSAVLRLPGYRRREAESRAEAAQLLAFAGLSGRSAQLAGSLSHGQKRLLEVVRAVASSPRVLILDEPATGLVPAEIEALARLCRAFRDHGLAVVLIEHNMDFLMDVCDRVTVIDSGKVIACGAPAEVRSDPAVLDAYLGRSDLVEDLT</sequence>
<evidence type="ECO:0000256" key="1">
    <source>
        <dbReference type="ARBA" id="ARBA00004651"/>
    </source>
</evidence>
<keyword evidence="6 12" id="KW-0067">ATP-binding</keyword>
<dbReference type="InterPro" id="IPR003439">
    <property type="entry name" value="ABC_transporter-like_ATP-bd"/>
</dbReference>
<dbReference type="CDD" id="cd03219">
    <property type="entry name" value="ABC_Mj1267_LivG_branched"/>
    <property type="match status" value="1"/>
</dbReference>
<reference evidence="12 13" key="1">
    <citation type="submission" date="2019-05" db="EMBL/GenBank/DDBJ databases">
        <title>Draft genome sequence of Actinomadura geliboluensis A8036.</title>
        <authorList>
            <person name="Saricaoglu S."/>
            <person name="Isik K."/>
        </authorList>
    </citation>
    <scope>NUCLEOTIDE SEQUENCE [LARGE SCALE GENOMIC DNA]</scope>
    <source>
        <strain evidence="12 13">A8036</strain>
    </source>
</reference>
<evidence type="ECO:0000256" key="8">
    <source>
        <dbReference type="ARBA" id="ARBA00023136"/>
    </source>
</evidence>
<evidence type="ECO:0000256" key="7">
    <source>
        <dbReference type="ARBA" id="ARBA00022989"/>
    </source>
</evidence>
<dbReference type="InterPro" id="IPR001851">
    <property type="entry name" value="ABC_transp_permease"/>
</dbReference>
<dbReference type="GO" id="GO:0016887">
    <property type="term" value="F:ATP hydrolysis activity"/>
    <property type="evidence" value="ECO:0007669"/>
    <property type="project" value="InterPro"/>
</dbReference>
<keyword evidence="4 10" id="KW-0812">Transmembrane</keyword>
<dbReference type="GO" id="GO:0005524">
    <property type="term" value="F:ATP binding"/>
    <property type="evidence" value="ECO:0007669"/>
    <property type="project" value="UniProtKB-KW"/>
</dbReference>
<feature type="transmembrane region" description="Helical" evidence="10">
    <location>
        <begin position="94"/>
        <end position="114"/>
    </location>
</feature>
<feature type="domain" description="ABC transporter" evidence="11">
    <location>
        <begin position="346"/>
        <end position="592"/>
    </location>
</feature>
<feature type="region of interest" description="Disordered" evidence="9">
    <location>
        <begin position="313"/>
        <end position="334"/>
    </location>
</feature>
<dbReference type="InterPro" id="IPR027417">
    <property type="entry name" value="P-loop_NTPase"/>
</dbReference>
<evidence type="ECO:0000256" key="4">
    <source>
        <dbReference type="ARBA" id="ARBA00022692"/>
    </source>
</evidence>
<evidence type="ECO:0000256" key="10">
    <source>
        <dbReference type="SAM" id="Phobius"/>
    </source>
</evidence>
<dbReference type="InterPro" id="IPR051120">
    <property type="entry name" value="ABC_AA/LPS_Transport"/>
</dbReference>
<dbReference type="GO" id="GO:0015658">
    <property type="term" value="F:branched-chain amino acid transmembrane transporter activity"/>
    <property type="evidence" value="ECO:0007669"/>
    <property type="project" value="InterPro"/>
</dbReference>
<dbReference type="CDD" id="cd06581">
    <property type="entry name" value="TM_PBP1_LivM_like"/>
    <property type="match status" value="1"/>
</dbReference>
<dbReference type="InterPro" id="IPR003593">
    <property type="entry name" value="AAA+_ATPase"/>
</dbReference>
<accession>A0A5S4HAC6</accession>
<evidence type="ECO:0000256" key="2">
    <source>
        <dbReference type="ARBA" id="ARBA00022448"/>
    </source>
</evidence>
<keyword evidence="2" id="KW-0813">Transport</keyword>
<dbReference type="SUPFAM" id="SSF52540">
    <property type="entry name" value="P-loop containing nucleoside triphosphate hydrolases"/>
    <property type="match status" value="1"/>
</dbReference>
<keyword evidence="7 10" id="KW-1133">Transmembrane helix</keyword>
<dbReference type="Gene3D" id="3.40.50.300">
    <property type="entry name" value="P-loop containing nucleotide triphosphate hydrolases"/>
    <property type="match status" value="1"/>
</dbReference>
<comment type="subcellular location">
    <subcellularLocation>
        <location evidence="1">Cell membrane</location>
        <topology evidence="1">Multi-pass membrane protein</topology>
    </subcellularLocation>
</comment>
<dbReference type="PANTHER" id="PTHR45772">
    <property type="entry name" value="CONSERVED COMPONENT OF ABC TRANSPORTER FOR NATURAL AMINO ACIDS-RELATED"/>
    <property type="match status" value="1"/>
</dbReference>
<dbReference type="Proteomes" id="UP000305238">
    <property type="component" value="Unassembled WGS sequence"/>
</dbReference>
<feature type="transmembrane region" description="Helical" evidence="10">
    <location>
        <begin position="40"/>
        <end position="60"/>
    </location>
</feature>
<evidence type="ECO:0000313" key="13">
    <source>
        <dbReference type="Proteomes" id="UP000305238"/>
    </source>
</evidence>
<evidence type="ECO:0000256" key="5">
    <source>
        <dbReference type="ARBA" id="ARBA00022741"/>
    </source>
</evidence>
<comment type="caution">
    <text evidence="12">The sequence shown here is derived from an EMBL/GenBank/DDBJ whole genome shotgun (WGS) entry which is preliminary data.</text>
</comment>
<organism evidence="12 13">
    <name type="scientific">Actinomadura geliboluensis</name>
    <dbReference type="NCBI Taxonomy" id="882440"/>
    <lineage>
        <taxon>Bacteria</taxon>
        <taxon>Bacillati</taxon>
        <taxon>Actinomycetota</taxon>
        <taxon>Actinomycetes</taxon>
        <taxon>Streptosporangiales</taxon>
        <taxon>Thermomonosporaceae</taxon>
        <taxon>Actinomadura</taxon>
    </lineage>
</organism>
<evidence type="ECO:0000256" key="9">
    <source>
        <dbReference type="SAM" id="MobiDB-lite"/>
    </source>
</evidence>
<dbReference type="PROSITE" id="PS00211">
    <property type="entry name" value="ABC_TRANSPORTER_1"/>
    <property type="match status" value="1"/>
</dbReference>
<evidence type="ECO:0000256" key="3">
    <source>
        <dbReference type="ARBA" id="ARBA00022475"/>
    </source>
</evidence>
<gene>
    <name evidence="12" type="ORF">ETD96_01840</name>
</gene>
<keyword evidence="5" id="KW-0547">Nucleotide-binding</keyword>
<feature type="transmembrane region" description="Helical" evidence="10">
    <location>
        <begin position="12"/>
        <end position="34"/>
    </location>
</feature>
<dbReference type="Pfam" id="PF02653">
    <property type="entry name" value="BPD_transp_2"/>
    <property type="match status" value="1"/>
</dbReference>
<evidence type="ECO:0000313" key="12">
    <source>
        <dbReference type="EMBL" id="TMR42183.1"/>
    </source>
</evidence>
<keyword evidence="8 10" id="KW-0472">Membrane</keyword>
<keyword evidence="13" id="KW-1185">Reference proteome</keyword>
<proteinExistence type="predicted"/>
<evidence type="ECO:0000259" key="11">
    <source>
        <dbReference type="PROSITE" id="PS50893"/>
    </source>
</evidence>
<dbReference type="EMBL" id="VCKZ01000005">
    <property type="protein sequence ID" value="TMR42183.1"/>
    <property type="molecule type" value="Genomic_DNA"/>
</dbReference>
<feature type="transmembrane region" description="Helical" evidence="10">
    <location>
        <begin position="159"/>
        <end position="179"/>
    </location>
</feature>
<feature type="transmembrane region" description="Helical" evidence="10">
    <location>
        <begin position="249"/>
        <end position="277"/>
    </location>
</feature>
<dbReference type="OrthoDB" id="4350300at2"/>
<name>A0A5S4HAC6_9ACTN</name>